<protein>
    <submittedName>
        <fullName evidence="1">Uncharacterized protein</fullName>
    </submittedName>
</protein>
<dbReference type="EMBL" id="CM055760">
    <property type="protein sequence ID" value="KAJ7986772.1"/>
    <property type="molecule type" value="Genomic_DNA"/>
</dbReference>
<comment type="caution">
    <text evidence="1">The sequence shown here is derived from an EMBL/GenBank/DDBJ whole genome shotgun (WGS) entry which is preliminary data.</text>
</comment>
<evidence type="ECO:0000313" key="2">
    <source>
        <dbReference type="Proteomes" id="UP001157502"/>
    </source>
</evidence>
<dbReference type="Proteomes" id="UP001157502">
    <property type="component" value="Chromosome 33"/>
</dbReference>
<evidence type="ECO:0000313" key="1">
    <source>
        <dbReference type="EMBL" id="KAJ7986772.1"/>
    </source>
</evidence>
<organism evidence="1 2">
    <name type="scientific">Dallia pectoralis</name>
    <name type="common">Alaska blackfish</name>
    <dbReference type="NCBI Taxonomy" id="75939"/>
    <lineage>
        <taxon>Eukaryota</taxon>
        <taxon>Metazoa</taxon>
        <taxon>Chordata</taxon>
        <taxon>Craniata</taxon>
        <taxon>Vertebrata</taxon>
        <taxon>Euteleostomi</taxon>
        <taxon>Actinopterygii</taxon>
        <taxon>Neopterygii</taxon>
        <taxon>Teleostei</taxon>
        <taxon>Protacanthopterygii</taxon>
        <taxon>Esociformes</taxon>
        <taxon>Umbridae</taxon>
        <taxon>Dallia</taxon>
    </lineage>
</organism>
<gene>
    <name evidence="1" type="ORF">DPEC_G00331850</name>
</gene>
<accession>A0ACC2F5X3</accession>
<proteinExistence type="predicted"/>
<name>A0ACC2F5X3_DALPE</name>
<reference evidence="1" key="1">
    <citation type="submission" date="2021-05" db="EMBL/GenBank/DDBJ databases">
        <authorList>
            <person name="Pan Q."/>
            <person name="Jouanno E."/>
            <person name="Zahm M."/>
            <person name="Klopp C."/>
            <person name="Cabau C."/>
            <person name="Louis A."/>
            <person name="Berthelot C."/>
            <person name="Parey E."/>
            <person name="Roest Crollius H."/>
            <person name="Montfort J."/>
            <person name="Robinson-Rechavi M."/>
            <person name="Bouchez O."/>
            <person name="Lampietro C."/>
            <person name="Lopez Roques C."/>
            <person name="Donnadieu C."/>
            <person name="Postlethwait J."/>
            <person name="Bobe J."/>
            <person name="Dillon D."/>
            <person name="Chandos A."/>
            <person name="von Hippel F."/>
            <person name="Guiguen Y."/>
        </authorList>
    </citation>
    <scope>NUCLEOTIDE SEQUENCE</scope>
    <source>
        <strain evidence="1">YG-Jan2019</strain>
    </source>
</reference>
<sequence length="2170" mass="243896">MVDLMYQRQSTVLLLVFCSLCTCVLTQCEEGWRLYEEKCYYFSQYAKSWDEARLDCEVRDSNLMSILDFNERKWVRTQIGTAIFWIGLNDIVVEGVWEWTDGSPFLSFLADWRTGNPDNWMGNENCGQVVGGDGGKWNDENCDSKRNYICKRPDPNLPPMCDTANDWKLFGSNCYKLKTNSRKNWLGARLDCLREGADLVSITTPEEEQYVTGRLENNLDLWLGFSTLKCTKTSCQVDVNNTDFNWSDASPRNYFNWGTDPPQPDLSEKANGICSAMIIDEGQDFGKWRSNACRHERPFMCKRGLNTICPPGWVSFTGSCYWVVSNKALLTSWHEAQTKCQTLGAYLVTVKSQEEQFFINAFLPDLNEGEVPDVWIGVSDMGKDGTFTWVDNTAVEFGNWKSGYPKDTTLWDCGQIYTGDFSGKWETTNCFKSMAYICKMLGGQNVKPTSIPDSYCDTGYLLYEDFCYHFETEKVADWQAAEAYCSGQSGHLASFHSQEELSFMTAHMPAASWIGLSDSQTEGHWVWSDNTASDFLPWAPGQPDNWQGEENCAHVRGIDSPTPGLINDEFCTVTMDFVCKKAKGKGPPPRPPTSGPGWNAMCGSWIADPFNDYCYLFNYLSMRNWIDARADCVNQGGDLISITERFEQAFIQTQVQQAPTGVSVWMGGHDSVTEGGWEWTDGSPFRFINWNAGNPDDYANEDCLSMLINSGLWNDDNCDYNRGYICKRRGKTPVPPPPHDGFETAYICEESSAVLHCDFNSTINIQSAFYGRKSDKICPHQEGATGTCTINGILTEVRKMCEGQRFCFLYAHVEADPCPNIYKYMEVVYSCEPHVCLESLGLAQGGTIPDTRFSASSSIGSGNDPTSGRLDSNSCWMPSSSENSWIQVNLDVAKKVTGVLIQGCKGADHWVTEYKIRHSVDGNQWTDYTADGGVLPGSVDRNSHETYLLGTPVSAQYVQIFPQKWNGQAGLRFDLLGCSPDYAVSCNSKPYFDVSNDRKTVHCPAGCASKPYTVYGSTIYEGNSHICAAAIHAGVILNEMGGDCTMLKEPAQSIYPGSKRNGITTKQYSGYSSGAYQFADGELRCSGPDWYEFGEFCYKPFGEKKTWHAARHECRNVGGDLVSIQSMTEQSWLESYLYMATNDVWIGLNDLEHQGQYSWSDNQWVTFTYWAPGEPNNHLGFKEDCVEMLYHTGRWNDVPCAELNTYICKKPKAHYPVPSAMPTVYGCLQGWDAYGYSCYWMEETARTWLDAKDFCEQQNSKLLHIGDIYEQSHFTVRLSGYTGLWWIGLKAHGESGGVDYIWDNGAPLTFTHWDRYQPDTYAGTCVGMTTGPMGGFWDDKSCNDEYPFVCEVPRPDITPPTPPPTPPPAQGCFDGWTAEPHFRNCYKLFTVDVTKKKSWPAAREDCTSRGADLVSIHNMEEEIFLSTHTKGITKWIGLKHNPIEGGYHWSDGTPVSHTNWGNGEPNNHEDREDCVEMVTNSAGTSSWWNDINCDSHENWICMIVKGKPPILPPVPPPPIPAPDCGTNPGWRKNGDICYYYNDTDIVDFHTAILRCYDEKAQLVSISNKDEQAYVNSMIGTGQAESSWIGMQAFGIAGDQFQWLDWSPVTFVFWGPGEPNNANGEEQCVQMNRHRGNWNDVNCARTNAGYLCKKYPGSHHTPPTPTQPWTGYCPEGWMLFRNKCFRFKGHKQEKANWSIARSWCQNQKAELAVIDNQYENDFVSSHLRELHWPAWIGLTDSLVEGGFGWSDGVSPVLYTNWGDKEPNNHEGKEHCAAMTHNYLVSGLWNDDMCSTEQSWVCSMKKSSSIAPPPPPQHPCLFGYTAWYKNCYKLVEDPKTWNAAQAACEKDGGNLASIDMSYDQAFVAGAVLQGKTDAWIGLRRTDKSTFQWIDGWPVFFTHWGPGEPSNHQAVGCVTMHGNRFFHGTWNDTDCNSAKPYICKISSEPPPPTPAPGDGQCPPDWASLGRYCYYIYNNNPGYSWPEARFYCQQKKADLVSIHSRAEVEFLIKMNHSRLHNIWIGLTRDKNFGWSWSDLHSLAFLNWAPNEPNEAFHPGDVIGENCVEMYPDGLWNDNNCVKKRGFACRHRQYYTTDGDGIVIPTDPPSISSAGLIAGAVIGAIIVFAMIVGVLYYIFTIKGVKLSAPSLPSRMGKTVDVPAFNNPNFGGESET</sequence>
<keyword evidence="2" id="KW-1185">Reference proteome</keyword>